<feature type="compositionally biased region" description="Basic residues" evidence="6">
    <location>
        <begin position="1326"/>
        <end position="1339"/>
    </location>
</feature>
<evidence type="ECO:0000256" key="4">
    <source>
        <dbReference type="ARBA" id="ARBA00023163"/>
    </source>
</evidence>
<dbReference type="GO" id="GO:0006384">
    <property type="term" value="P:transcription initiation at RNA polymerase III promoter"/>
    <property type="evidence" value="ECO:0007669"/>
    <property type="project" value="InterPro"/>
</dbReference>
<feature type="region of interest" description="Disordered" evidence="6">
    <location>
        <begin position="213"/>
        <end position="237"/>
    </location>
</feature>
<feature type="domain" description="Transcription factor tau subunit sfc3/Tfc3 C-terminal" evidence="8">
    <location>
        <begin position="1427"/>
        <end position="1900"/>
    </location>
</feature>
<keyword evidence="4" id="KW-0804">Transcription</keyword>
<feature type="compositionally biased region" description="Polar residues" evidence="6">
    <location>
        <begin position="558"/>
        <end position="574"/>
    </location>
</feature>
<dbReference type="InterPro" id="IPR007309">
    <property type="entry name" value="TFIIIC_Bblock-bd"/>
</dbReference>
<dbReference type="GO" id="GO:0042791">
    <property type="term" value="P:5S class rRNA transcription by RNA polymerase III"/>
    <property type="evidence" value="ECO:0007669"/>
    <property type="project" value="TreeGrafter"/>
</dbReference>
<feature type="compositionally biased region" description="Basic and acidic residues" evidence="6">
    <location>
        <begin position="225"/>
        <end position="234"/>
    </location>
</feature>
<comment type="caution">
    <text evidence="9">The sequence shown here is derived from an EMBL/GenBank/DDBJ whole genome shotgun (WGS) entry which is preliminary data.</text>
</comment>
<feature type="compositionally biased region" description="Low complexity" evidence="6">
    <location>
        <begin position="710"/>
        <end position="720"/>
    </location>
</feature>
<feature type="domain" description="B-block binding subunit of TFIIIC" evidence="7">
    <location>
        <begin position="142"/>
        <end position="208"/>
    </location>
</feature>
<feature type="compositionally biased region" description="Acidic residues" evidence="6">
    <location>
        <begin position="360"/>
        <end position="371"/>
    </location>
</feature>
<evidence type="ECO:0000259" key="8">
    <source>
        <dbReference type="Pfam" id="PF20222"/>
    </source>
</evidence>
<evidence type="ECO:0000313" key="10">
    <source>
        <dbReference type="Proteomes" id="UP000306954"/>
    </source>
</evidence>
<protein>
    <recommendedName>
        <fullName evidence="11">B-block binding subunit of TFIIIC domain-containing protein</fullName>
    </recommendedName>
</protein>
<reference evidence="9 10" key="1">
    <citation type="submission" date="2019-03" db="EMBL/GenBank/DDBJ databases">
        <title>Sequencing 23 genomes of Wallemia ichthyophaga.</title>
        <authorList>
            <person name="Gostincar C."/>
        </authorList>
    </citation>
    <scope>NUCLEOTIDE SEQUENCE [LARGE SCALE GENOMIC DNA]</scope>
    <source>
        <strain evidence="9 10">EXF-8621</strain>
    </source>
</reference>
<feature type="compositionally biased region" description="Polar residues" evidence="6">
    <location>
        <begin position="620"/>
        <end position="666"/>
    </location>
</feature>
<gene>
    <name evidence="9" type="ORF">E3P90_01655</name>
</gene>
<dbReference type="GO" id="GO:0000127">
    <property type="term" value="C:transcription factor TFIIIC complex"/>
    <property type="evidence" value="ECO:0007669"/>
    <property type="project" value="InterPro"/>
</dbReference>
<keyword evidence="2" id="KW-0597">Phosphoprotein</keyword>
<sequence length="1954" mass="221169">MIAVDVVVHNVLNELSMDGNWGSDIRTLKKYIKAQLNPSLDIEKGPLLEFFWKMLAQQSSFQVGLATQQLKLALRGKAPPRPSKGAEQTALFEVLNQQCSESSLGILLETYGDNLRVRTDDDMNWFAITGLNHRPPKLSPMVVTVLTFISRSKENGITFIEMTKMTGFDSKSIFYCVKILLEMDLVVKMHTIYQGATTNVAIHRKFLANSRHYQAQAQTESTSQTKDDSDREMDVCDEEGEQIRGSDGLPQFSPLNEAHLNNAPLLRSRILKLIRNCPNRIIHHKFIFVKIGFPAGNKFIRRVVGRHLGRMIDEGYLERCSIKASTRSMRLNCLRIPDEDETFSHPQNIMNEDLSGMSPGDDEEDDDDDDSTDTFGITLAITIEKQVMNIVHESGISGITMTAIKNTLPMINRRTLESILLRHETDHDPGNLSDLALKSITESCGRERRQVYFSRSNFVQRAEREGLDVGDDLVSEDAGLLSSLATDSGCASRQDYQALIAKLIGATGKKKNNRQGLIFGATPDQSPAPKKLGRPRKTDPPADTGTVKKRGRPRKTEITASFANATPRSISGQPEETETPSKASKKRTHKDEVAESLPQKKKGRPSKKMIAEAEAASAMNKEQSSAKEASTQKSAPDQFNESAQNGTNSTEIEINSDTDQVSSTNIKPDARSLEETHKKTSPPDEKGSSDENNKRISDTPSKRKLRSRGSIKIPSSAPIIIDEDSERESSKRKKIGSPELDSDESAAYQPEHNEDENDQKDESYETEKHQLGAHEDVDNVGGVEGTNEINITRNVAESGQPNISVNDAEQINELDTKENPHEFDTGNAEPELGPTTPAAVASAPRVRKTKHAIKKMRSERTDLSHHRRLQDLFGAIKGNGGIVEASRESYDVYQKYVHGPKYQTAPLIDKAAMNKTLNVLFQEGKLKQTIVSSRTYGQGAIQKKLIYLSDLDPQSHVFRDKKAQIGKDMMQMYQPRSAKKEIVSDNIGYISLKNKRGNLKLPEDCHDPSQREEVRKTILSDVKAVARLHGYISGKFTKAHKLYLLLTSEMQHKNELTHCISEEEPIISLNYFRTDIPLEQHMQLFPWTKVDAMALEYKYDNSKSKLRVKDLPHHLQKMVGEAFSKRYHFVIDCIRILWHLNLVELMEEVDEITTEKTPHANNLKGVKELRVPQKLEFFKLRKNGLFLSFEDKPVLRDGMTLNTAEDVNKYFERLKTLALNSQDASKTTKTNENQTQDISNFLSFAAMMQRRSAWQETGLLSVLQRRYLTHLLDEKHDELATATQEIFDEIAYTCAAPTELVKDYIAEESSKREKLESKKIIDTKKKCSKSSKKLRKSNKYSKSVDAKVQRARSRHMDQEEENEDKVVAEQVRQLKMRTEKKRKPKPKRQNEYRFDPPLEQPPGKAIDDIIEDHKRLFPEGYSARQTRHYDYWNADTEELLRDTIAVIKSHTKKYKNPTLTAAIRVFPRFKTGQLRNHEKVILEDRQEQIYVERLAQEYENLCKDFIKDTKMDKASSIDNIDLVEHLNLIRTHIDKRALWINTTSTSNATEVLSVPDSLEGFFDQFDVTEEPTQSYSSLQAILFDPAQTEVARERAYSKMNATDQLEVDTGKAVNTVEELNVKLAEVAIKMSTHDREVGHSERSQKLLENFSEDTFFTALENIKAENILCIPVKQDGPTPLYAFTDSYKHDSHGPWQAAFMQSLFDSTVAVQEGKFSIWPVVVQEPLQAALLNCISSHKLECSINIDNFSARFDSLGSRAVQDDDYENIISITSKGNKAIQLPPLPNHIYTHPMEVDECRQIPILEHCGPVGLSKDQVPNNMEIDAILGSASAIVAGYDTDRLVKSKFGENWCVKINDKYVYPRQWVKLEGNAVESTWRSVLFALISTLMIYPGISLTQLRKCFSKAYDRLEVVDAIQALLREGLVHGRMHNAEGAPKLQSLADESEMCYYQSFI</sequence>
<feature type="compositionally biased region" description="Basic and acidic residues" evidence="6">
    <location>
        <begin position="668"/>
        <end position="701"/>
    </location>
</feature>
<dbReference type="GO" id="GO:0003677">
    <property type="term" value="F:DNA binding"/>
    <property type="evidence" value="ECO:0007669"/>
    <property type="project" value="UniProtKB-KW"/>
</dbReference>
<dbReference type="SMART" id="SM00384">
    <property type="entry name" value="AT_hook"/>
    <property type="match status" value="3"/>
</dbReference>
<feature type="compositionally biased region" description="Basic and acidic residues" evidence="6">
    <location>
        <begin position="760"/>
        <end position="777"/>
    </location>
</feature>
<feature type="region of interest" description="Disordered" evidence="6">
    <location>
        <begin position="342"/>
        <end position="371"/>
    </location>
</feature>
<dbReference type="OMA" id="THCISEE"/>
<dbReference type="PANTHER" id="PTHR15180:SF1">
    <property type="entry name" value="GENERAL TRANSCRIPTION FACTOR 3C POLYPEPTIDE 1"/>
    <property type="match status" value="1"/>
</dbReference>
<feature type="region of interest" description="Disordered" evidence="6">
    <location>
        <begin position="1326"/>
        <end position="1404"/>
    </location>
</feature>
<feature type="compositionally biased region" description="Basic residues" evidence="6">
    <location>
        <begin position="1374"/>
        <end position="1387"/>
    </location>
</feature>
<evidence type="ECO:0000259" key="7">
    <source>
        <dbReference type="Pfam" id="PF04182"/>
    </source>
</evidence>
<accession>A0A4T0HK77</accession>
<name>A0A4T0HK77_WALIC</name>
<keyword evidence="5" id="KW-0539">Nucleus</keyword>
<dbReference type="Pfam" id="PF04182">
    <property type="entry name" value="B-block_TFIIIC"/>
    <property type="match status" value="1"/>
</dbReference>
<evidence type="ECO:0000256" key="6">
    <source>
        <dbReference type="SAM" id="MobiDB-lite"/>
    </source>
</evidence>
<evidence type="ECO:0000313" key="9">
    <source>
        <dbReference type="EMBL" id="TIB13487.1"/>
    </source>
</evidence>
<evidence type="ECO:0000256" key="5">
    <source>
        <dbReference type="ARBA" id="ARBA00023242"/>
    </source>
</evidence>
<comment type="subcellular location">
    <subcellularLocation>
        <location evidence="1">Nucleus</location>
    </subcellularLocation>
</comment>
<feature type="region of interest" description="Disordered" evidence="6">
    <location>
        <begin position="825"/>
        <end position="848"/>
    </location>
</feature>
<proteinExistence type="predicted"/>
<dbReference type="Proteomes" id="UP000306954">
    <property type="component" value="Unassembled WGS sequence"/>
</dbReference>
<feature type="compositionally biased region" description="Low complexity" evidence="6">
    <location>
        <begin position="214"/>
        <end position="224"/>
    </location>
</feature>
<evidence type="ECO:0000256" key="2">
    <source>
        <dbReference type="ARBA" id="ARBA00022553"/>
    </source>
</evidence>
<evidence type="ECO:0000256" key="3">
    <source>
        <dbReference type="ARBA" id="ARBA00023125"/>
    </source>
</evidence>
<dbReference type="Pfam" id="PF20222">
    <property type="entry name" value="DUF6581"/>
    <property type="match status" value="1"/>
</dbReference>
<evidence type="ECO:0008006" key="11">
    <source>
        <dbReference type="Google" id="ProtNLM"/>
    </source>
</evidence>
<organism evidence="9 10">
    <name type="scientific">Wallemia ichthyophaga</name>
    <dbReference type="NCBI Taxonomy" id="245174"/>
    <lineage>
        <taxon>Eukaryota</taxon>
        <taxon>Fungi</taxon>
        <taxon>Dikarya</taxon>
        <taxon>Basidiomycota</taxon>
        <taxon>Wallemiomycotina</taxon>
        <taxon>Wallemiomycetes</taxon>
        <taxon>Wallemiales</taxon>
        <taxon>Wallemiaceae</taxon>
        <taxon>Wallemia</taxon>
    </lineage>
</organism>
<keyword evidence="3" id="KW-0238">DNA-binding</keyword>
<dbReference type="InterPro" id="IPR046488">
    <property type="entry name" value="Sfc3/Tfc3_C"/>
</dbReference>
<feature type="region of interest" description="Disordered" evidence="6">
    <location>
        <begin position="514"/>
        <end position="782"/>
    </location>
</feature>
<dbReference type="InterPro" id="IPR017956">
    <property type="entry name" value="AT_hook_DNA-bd_motif"/>
</dbReference>
<dbReference type="PANTHER" id="PTHR15180">
    <property type="entry name" value="GENERAL TRANSCRIPTION FACTOR 3C POLYPEPTIDE 1"/>
    <property type="match status" value="1"/>
</dbReference>
<dbReference type="GO" id="GO:0005634">
    <property type="term" value="C:nucleus"/>
    <property type="evidence" value="ECO:0007669"/>
    <property type="project" value="UniProtKB-SubCell"/>
</dbReference>
<dbReference type="EMBL" id="SPOF01000014">
    <property type="protein sequence ID" value="TIB13487.1"/>
    <property type="molecule type" value="Genomic_DNA"/>
</dbReference>
<evidence type="ECO:0000256" key="1">
    <source>
        <dbReference type="ARBA" id="ARBA00004123"/>
    </source>
</evidence>
<dbReference type="InterPro" id="IPR044210">
    <property type="entry name" value="Tfc3-like"/>
</dbReference>